<reference evidence="3" key="1">
    <citation type="journal article" date="2019" name="Int. J. Syst. Evol. Microbiol.">
        <title>The Global Catalogue of Microorganisms (GCM) 10K type strain sequencing project: providing services to taxonomists for standard genome sequencing and annotation.</title>
        <authorList>
            <consortium name="The Broad Institute Genomics Platform"/>
            <consortium name="The Broad Institute Genome Sequencing Center for Infectious Disease"/>
            <person name="Wu L."/>
            <person name="Ma J."/>
        </authorList>
    </citation>
    <scope>NUCLEOTIDE SEQUENCE [LARGE SCALE GENOMIC DNA]</scope>
    <source>
        <strain evidence="3">DFY28</strain>
    </source>
</reference>
<dbReference type="RefSeq" id="WP_377281634.1">
    <property type="nucleotide sequence ID" value="NZ_JBHRSI010000004.1"/>
</dbReference>
<dbReference type="Proteomes" id="UP001597237">
    <property type="component" value="Unassembled WGS sequence"/>
</dbReference>
<organism evidence="2 3">
    <name type="scientific">Phenylobacterium terrae</name>
    <dbReference type="NCBI Taxonomy" id="2665495"/>
    <lineage>
        <taxon>Bacteria</taxon>
        <taxon>Pseudomonadati</taxon>
        <taxon>Pseudomonadota</taxon>
        <taxon>Alphaproteobacteria</taxon>
        <taxon>Caulobacterales</taxon>
        <taxon>Caulobacteraceae</taxon>
        <taxon>Phenylobacterium</taxon>
    </lineage>
</organism>
<evidence type="ECO:0000259" key="1">
    <source>
        <dbReference type="Pfam" id="PF20680"/>
    </source>
</evidence>
<comment type="caution">
    <text evidence="2">The sequence shown here is derived from an EMBL/GenBank/DDBJ whole genome shotgun (WGS) entry which is preliminary data.</text>
</comment>
<protein>
    <submittedName>
        <fullName evidence="2">DUF6817 domain-containing protein</fullName>
    </submittedName>
</protein>
<dbReference type="EMBL" id="JBHUEY010000012">
    <property type="protein sequence ID" value="MFD1785594.1"/>
    <property type="molecule type" value="Genomic_DNA"/>
</dbReference>
<keyword evidence="3" id="KW-1185">Reference proteome</keyword>
<name>A0ABW4N633_9CAUL</name>
<dbReference type="InterPro" id="IPR049202">
    <property type="entry name" value="DUF6817"/>
</dbReference>
<evidence type="ECO:0000313" key="3">
    <source>
        <dbReference type="Proteomes" id="UP001597237"/>
    </source>
</evidence>
<gene>
    <name evidence="2" type="ORF">ACFSC0_19520</name>
</gene>
<accession>A0ABW4N633</accession>
<proteinExistence type="predicted"/>
<evidence type="ECO:0000313" key="2">
    <source>
        <dbReference type="EMBL" id="MFD1785594.1"/>
    </source>
</evidence>
<sequence length="226" mass="24597">MTHRFGSLVTARGDSKDVAGEEARPGLTSASVALRSLIERSQRPEHLYGSLEAHLTGTSALLVEWRASMPLCLAGMFHAAYGTDGWDDPLLGVAERGKLQILIGAAAERLVYLYCALDRAAFLPALGAIGLPAVRDRFSGKSIKLREEDVAALALLTAANELELLSQDPDHWRRYSTLLKPLFSSRYFQERLSKPAREAIAAVASKPLRGFDEAYSISSIPNTEEG</sequence>
<feature type="domain" description="DUF6817" evidence="1">
    <location>
        <begin position="42"/>
        <end position="119"/>
    </location>
</feature>
<dbReference type="Pfam" id="PF20680">
    <property type="entry name" value="DUF6817"/>
    <property type="match status" value="1"/>
</dbReference>